<name>A0A2U1TPU0_9GAMM</name>
<feature type="transmembrane region" description="Helical" evidence="6">
    <location>
        <begin position="157"/>
        <end position="173"/>
    </location>
</feature>
<protein>
    <submittedName>
        <fullName evidence="8">EamA family transporter</fullName>
    </submittedName>
</protein>
<gene>
    <name evidence="8" type="ORF">B4923_13950</name>
</gene>
<evidence type="ECO:0000256" key="5">
    <source>
        <dbReference type="ARBA" id="ARBA00023136"/>
    </source>
</evidence>
<reference evidence="8 9" key="1">
    <citation type="submission" date="2018-04" db="EMBL/GenBank/DDBJ databases">
        <title>Brenneria corticis sp.nov.</title>
        <authorList>
            <person name="Li Y."/>
        </authorList>
    </citation>
    <scope>NUCLEOTIDE SEQUENCE [LARGE SCALE GENOMIC DNA]</scope>
    <source>
        <strain evidence="8 9">LMG 27715</strain>
    </source>
</reference>
<evidence type="ECO:0000259" key="7">
    <source>
        <dbReference type="Pfam" id="PF00892"/>
    </source>
</evidence>
<dbReference type="NCBIfam" id="NF008676">
    <property type="entry name" value="PRK11689.1"/>
    <property type="match status" value="1"/>
</dbReference>
<keyword evidence="4 6" id="KW-1133">Transmembrane helix</keyword>
<evidence type="ECO:0000313" key="8">
    <source>
        <dbReference type="EMBL" id="PWC11427.1"/>
    </source>
</evidence>
<keyword evidence="9" id="KW-1185">Reference proteome</keyword>
<dbReference type="Proteomes" id="UP000245138">
    <property type="component" value="Unassembled WGS sequence"/>
</dbReference>
<sequence length="295" mass="32532">MTPQRATLVGLLAIILWSTSVGLIRSITESLGTLGGAAMIYTTSTLCLLLFHGVPKIKTLPKVYLLAGGMLFICYEIFLSISIGLANNRLQAIELGMINYLWPSLTILFSIFINQQKSRFLLWVGLALSLSGIIWIMKGGNAWSPYVLWQNILTNPLAYGLAFSAAITWALYCNIAKRFGHGESGVLFFLLITSIVLWLQYTFSAENVLAFTMTNAIELIFMGASTALAYSAWDSGIQHGNLTLLATASYFTPVISTLLASLWLRVSPAYSFWQGVIMVTLGSLLCWFATRQPRE</sequence>
<dbReference type="EMBL" id="QDKJ01000010">
    <property type="protein sequence ID" value="PWC11427.1"/>
    <property type="molecule type" value="Genomic_DNA"/>
</dbReference>
<evidence type="ECO:0000256" key="4">
    <source>
        <dbReference type="ARBA" id="ARBA00022989"/>
    </source>
</evidence>
<accession>A0A2U1TPU0</accession>
<evidence type="ECO:0000256" key="3">
    <source>
        <dbReference type="ARBA" id="ARBA00022692"/>
    </source>
</evidence>
<feature type="transmembrane region" description="Helical" evidence="6">
    <location>
        <begin position="120"/>
        <end position="137"/>
    </location>
</feature>
<keyword evidence="3 6" id="KW-0812">Transmembrane</keyword>
<feature type="transmembrane region" description="Helical" evidence="6">
    <location>
        <begin position="242"/>
        <end position="264"/>
    </location>
</feature>
<feature type="transmembrane region" description="Helical" evidence="6">
    <location>
        <begin position="270"/>
        <end position="290"/>
    </location>
</feature>
<evidence type="ECO:0000313" key="9">
    <source>
        <dbReference type="Proteomes" id="UP000245138"/>
    </source>
</evidence>
<feature type="domain" description="EamA" evidence="7">
    <location>
        <begin position="158"/>
        <end position="285"/>
    </location>
</feature>
<evidence type="ECO:0000256" key="6">
    <source>
        <dbReference type="SAM" id="Phobius"/>
    </source>
</evidence>
<dbReference type="InterPro" id="IPR037185">
    <property type="entry name" value="EmrE-like"/>
</dbReference>
<dbReference type="AlphaFoldDB" id="A0A2U1TPU0"/>
<feature type="transmembrane region" description="Helical" evidence="6">
    <location>
        <begin position="209"/>
        <end position="230"/>
    </location>
</feature>
<evidence type="ECO:0000256" key="2">
    <source>
        <dbReference type="ARBA" id="ARBA00022475"/>
    </source>
</evidence>
<dbReference type="OrthoDB" id="7065924at2"/>
<evidence type="ECO:0000256" key="1">
    <source>
        <dbReference type="ARBA" id="ARBA00004651"/>
    </source>
</evidence>
<proteinExistence type="predicted"/>
<dbReference type="GO" id="GO:0016020">
    <property type="term" value="C:membrane"/>
    <property type="evidence" value="ECO:0007669"/>
    <property type="project" value="InterPro"/>
</dbReference>
<dbReference type="Pfam" id="PF00892">
    <property type="entry name" value="EamA"/>
    <property type="match status" value="1"/>
</dbReference>
<comment type="caution">
    <text evidence="8">The sequence shown here is derived from an EMBL/GenBank/DDBJ whole genome shotgun (WGS) entry which is preliminary data.</text>
</comment>
<dbReference type="RefSeq" id="WP_109054970.1">
    <property type="nucleotide sequence ID" value="NZ_QDKJ01000010.1"/>
</dbReference>
<dbReference type="InterPro" id="IPR000620">
    <property type="entry name" value="EamA_dom"/>
</dbReference>
<keyword evidence="5 6" id="KW-0472">Membrane</keyword>
<feature type="transmembrane region" description="Helical" evidence="6">
    <location>
        <begin position="185"/>
        <end position="203"/>
    </location>
</feature>
<feature type="transmembrane region" description="Helical" evidence="6">
    <location>
        <begin position="63"/>
        <end position="86"/>
    </location>
</feature>
<feature type="transmembrane region" description="Helical" evidence="6">
    <location>
        <begin position="32"/>
        <end position="51"/>
    </location>
</feature>
<feature type="transmembrane region" description="Helical" evidence="6">
    <location>
        <begin position="92"/>
        <end position="113"/>
    </location>
</feature>
<comment type="subcellular location">
    <subcellularLocation>
        <location evidence="1">Cell membrane</location>
        <topology evidence="1">Multi-pass membrane protein</topology>
    </subcellularLocation>
</comment>
<dbReference type="SUPFAM" id="SSF103481">
    <property type="entry name" value="Multidrug resistance efflux transporter EmrE"/>
    <property type="match status" value="1"/>
</dbReference>
<organism evidence="8 9">
    <name type="scientific">Brenneria roseae subsp. americana</name>
    <dbReference type="NCBI Taxonomy" id="1508507"/>
    <lineage>
        <taxon>Bacteria</taxon>
        <taxon>Pseudomonadati</taxon>
        <taxon>Pseudomonadota</taxon>
        <taxon>Gammaproteobacteria</taxon>
        <taxon>Enterobacterales</taxon>
        <taxon>Pectobacteriaceae</taxon>
        <taxon>Brenneria</taxon>
    </lineage>
</organism>
<keyword evidence="2" id="KW-1003">Cell membrane</keyword>